<accession>A0ABT5B533</accession>
<evidence type="ECO:0000256" key="2">
    <source>
        <dbReference type="SAM" id="SignalP"/>
    </source>
</evidence>
<feature type="region of interest" description="Disordered" evidence="1">
    <location>
        <begin position="27"/>
        <end position="110"/>
    </location>
</feature>
<dbReference type="RefSeq" id="WP_271998953.1">
    <property type="nucleotide sequence ID" value="NZ_JAQNDN010000007.1"/>
</dbReference>
<evidence type="ECO:0000259" key="3">
    <source>
        <dbReference type="Pfam" id="PF17517"/>
    </source>
</evidence>
<dbReference type="PANTHER" id="PTHR46534:SF1">
    <property type="entry name" value="IGGFC-BINDING PROTEIN N-TERMINAL DOMAIN-CONTAINING PROTEIN"/>
    <property type="match status" value="1"/>
</dbReference>
<feature type="signal peptide" evidence="2">
    <location>
        <begin position="1"/>
        <end position="22"/>
    </location>
</feature>
<feature type="domain" description="IgGFc-binding protein N-terminal" evidence="3">
    <location>
        <begin position="302"/>
        <end position="609"/>
    </location>
</feature>
<dbReference type="PROSITE" id="PS51257">
    <property type="entry name" value="PROKAR_LIPOPROTEIN"/>
    <property type="match status" value="1"/>
</dbReference>
<sequence>MSFDSLRSHCPCAPIVLSAALAACGGDSSAATDATSTQTSVTSQTGTDGPPTTGTTNANTDATPTGNDSTGSTTSGTTDATSGTTTLDTTTTGTTGTTAVDPSATNTDSGGSCIKCSPDLHGVETCEGELVFECQGTDGCDDETVSCINACQAAENSKQSVGCEYYATFMQHHDGPQSRCFAAFVANTWNTPAKLSVTRQGQQLDIATFARIPNGMGQGLTYGPYDPVAGLAPGEVAILFLAGPQGNPQQGSAPCPVSSAVPQGADVAGTGLGDSFRINSDVPVVAYQINPYGGGSAGVTGASLLLPTSAWDTNYVVINALPASIGQPSANIIAHHDDTNVKIEPVVALAGGGGIPGSPAGVPVEFKLNAGQHAQLTQTAELTGSVIQSDKPIGLMGGHTGMQAPVGTIYSDHAEQMIPPIRALGSEYVGVMYRPRVNEPAIWRVVGAVDGTELTWSDDVGGPATLNRGDKVEFITSTPFVVSSQDDDHPFFLFTYMSGSKWMPNLSGRGDPDYVISVPVDQYLARYVFFTDPTYPETNLVLVRTKTEDDVFEDVTLDCAGVVGGWQGVGDYEWARVDLSTGDFEPVGGCTTGRREISSAGRFGMWIWGWGSFETTIFTANVSYGYPAGMNVQPINDVVITPG</sequence>
<evidence type="ECO:0000313" key="4">
    <source>
        <dbReference type="EMBL" id="MDC0669229.1"/>
    </source>
</evidence>
<dbReference type="PANTHER" id="PTHR46534">
    <property type="entry name" value="IGGFC_BINDING DOMAIN-CONTAINING PROTEIN"/>
    <property type="match status" value="1"/>
</dbReference>
<keyword evidence="2" id="KW-0732">Signal</keyword>
<gene>
    <name evidence="4" type="ORF">POL58_15865</name>
</gene>
<dbReference type="Pfam" id="PF17517">
    <property type="entry name" value="IgGFc_binding"/>
    <property type="match status" value="1"/>
</dbReference>
<dbReference type="InterPro" id="IPR035234">
    <property type="entry name" value="IgGFc-bd_N"/>
</dbReference>
<name>A0ABT5B533_9BACT</name>
<reference evidence="4 5" key="1">
    <citation type="submission" date="2022-11" db="EMBL/GenBank/DDBJ databases">
        <title>Minimal conservation of predation-associated metabolite biosynthetic gene clusters underscores biosynthetic potential of Myxococcota including descriptions for ten novel species: Archangium lansinium sp. nov., Myxococcus landrumus sp. nov., Nannocystis bai.</title>
        <authorList>
            <person name="Ahearne A."/>
            <person name="Stevens C."/>
            <person name="Dowd S."/>
        </authorList>
    </citation>
    <scope>NUCLEOTIDE SEQUENCE [LARGE SCALE GENOMIC DNA]</scope>
    <source>
        <strain evidence="4 5">NCELM</strain>
    </source>
</reference>
<keyword evidence="5" id="KW-1185">Reference proteome</keyword>
<organism evidence="4 5">
    <name type="scientific">Nannocystis radixulma</name>
    <dbReference type="NCBI Taxonomy" id="2995305"/>
    <lineage>
        <taxon>Bacteria</taxon>
        <taxon>Pseudomonadati</taxon>
        <taxon>Myxococcota</taxon>
        <taxon>Polyangia</taxon>
        <taxon>Nannocystales</taxon>
        <taxon>Nannocystaceae</taxon>
        <taxon>Nannocystis</taxon>
    </lineage>
</organism>
<evidence type="ECO:0000313" key="5">
    <source>
        <dbReference type="Proteomes" id="UP001217838"/>
    </source>
</evidence>
<proteinExistence type="predicted"/>
<feature type="chain" id="PRO_5047372960" evidence="2">
    <location>
        <begin position="23"/>
        <end position="643"/>
    </location>
</feature>
<comment type="caution">
    <text evidence="4">The sequence shown here is derived from an EMBL/GenBank/DDBJ whole genome shotgun (WGS) entry which is preliminary data.</text>
</comment>
<feature type="compositionally biased region" description="Low complexity" evidence="1">
    <location>
        <begin position="27"/>
        <end position="98"/>
    </location>
</feature>
<evidence type="ECO:0000256" key="1">
    <source>
        <dbReference type="SAM" id="MobiDB-lite"/>
    </source>
</evidence>
<dbReference type="EMBL" id="JAQNDN010000007">
    <property type="protein sequence ID" value="MDC0669229.1"/>
    <property type="molecule type" value="Genomic_DNA"/>
</dbReference>
<protein>
    <submittedName>
        <fullName evidence="4">IgGFc-binding protein</fullName>
    </submittedName>
</protein>
<dbReference type="Proteomes" id="UP001217838">
    <property type="component" value="Unassembled WGS sequence"/>
</dbReference>